<dbReference type="GO" id="GO:0003677">
    <property type="term" value="F:DNA binding"/>
    <property type="evidence" value="ECO:0007669"/>
    <property type="project" value="UniProtKB-KW"/>
</dbReference>
<dbReference type="PANTHER" id="PTHR11352">
    <property type="entry name" value="PROLIFERATING CELL NUCLEAR ANTIGEN"/>
    <property type="match status" value="1"/>
</dbReference>
<dbReference type="EMBL" id="UINC01203318">
    <property type="protein sequence ID" value="SVE23516.1"/>
    <property type="molecule type" value="Genomic_DNA"/>
</dbReference>
<feature type="domain" description="Proliferating cell nuclear antigen PCNA N-terminal" evidence="2">
    <location>
        <begin position="25"/>
        <end position="112"/>
    </location>
</feature>
<dbReference type="GO" id="GO:0030337">
    <property type="term" value="F:DNA polymerase processivity factor activity"/>
    <property type="evidence" value="ECO:0007669"/>
    <property type="project" value="InterPro"/>
</dbReference>
<dbReference type="PANTHER" id="PTHR11352:SF0">
    <property type="entry name" value="PROLIFERATING CELL NUCLEAR ANTIGEN"/>
    <property type="match status" value="1"/>
</dbReference>
<reference evidence="3" key="1">
    <citation type="submission" date="2018-05" db="EMBL/GenBank/DDBJ databases">
        <authorList>
            <person name="Lanie J.A."/>
            <person name="Ng W.-L."/>
            <person name="Kazmierczak K.M."/>
            <person name="Andrzejewski T.M."/>
            <person name="Davidsen T.M."/>
            <person name="Wayne K.J."/>
            <person name="Tettelin H."/>
            <person name="Glass J.I."/>
            <person name="Rusch D."/>
            <person name="Podicherti R."/>
            <person name="Tsui H.-C.T."/>
            <person name="Winkler M.E."/>
        </authorList>
    </citation>
    <scope>NUCLEOTIDE SEQUENCE</scope>
</reference>
<dbReference type="Pfam" id="PF00705">
    <property type="entry name" value="PCNA_N"/>
    <property type="match status" value="1"/>
</dbReference>
<dbReference type="SUPFAM" id="SSF55979">
    <property type="entry name" value="DNA clamp"/>
    <property type="match status" value="2"/>
</dbReference>
<dbReference type="InterPro" id="IPR022648">
    <property type="entry name" value="Pr_cel_nuc_antig_N"/>
</dbReference>
<gene>
    <name evidence="3" type="ORF">METZ01_LOCUS476370</name>
</gene>
<evidence type="ECO:0000259" key="2">
    <source>
        <dbReference type="Pfam" id="PF00705"/>
    </source>
</evidence>
<dbReference type="AlphaFoldDB" id="A0A383BTE4"/>
<dbReference type="InterPro" id="IPR022659">
    <property type="entry name" value="Pr_cel_nuc_antig_CS"/>
</dbReference>
<name>A0A383BTE4_9ZZZZ</name>
<protein>
    <recommendedName>
        <fullName evidence="2">Proliferating cell nuclear antigen PCNA N-terminal domain-containing protein</fullName>
    </recommendedName>
</protein>
<evidence type="ECO:0000256" key="1">
    <source>
        <dbReference type="ARBA" id="ARBA00023125"/>
    </source>
</evidence>
<accession>A0A383BTE4</accession>
<proteinExistence type="predicted"/>
<dbReference type="Gene3D" id="3.70.10.10">
    <property type="match status" value="1"/>
</dbReference>
<dbReference type="GO" id="GO:0006275">
    <property type="term" value="P:regulation of DNA replication"/>
    <property type="evidence" value="ECO:0007669"/>
    <property type="project" value="InterPro"/>
</dbReference>
<evidence type="ECO:0000313" key="3">
    <source>
        <dbReference type="EMBL" id="SVE23516.1"/>
    </source>
</evidence>
<sequence length="214" mass="23099">MSELTEPVEPEPIAPLTLVCPSDPLKTAIASLRALSDDAVMVFTEEGLTAKVVDSAHVCLLEISIPSKTFVSHTIPVQTEIAVPLDNLESALKIAGKKDNIKLTLTEENTYLTIEVGDIVKSVRLLDSSLVKNPPAPIIPFDLSYTLDADALKKAITASKTVGDVITLHYDGSTTTIKVDSNMERVEAFLETSNPTITSKVSITSLYTVKYLVQ</sequence>
<dbReference type="PROSITE" id="PS01251">
    <property type="entry name" value="PCNA_1"/>
    <property type="match status" value="1"/>
</dbReference>
<dbReference type="GO" id="GO:0006272">
    <property type="term" value="P:leading strand elongation"/>
    <property type="evidence" value="ECO:0007669"/>
    <property type="project" value="TreeGrafter"/>
</dbReference>
<organism evidence="3">
    <name type="scientific">marine metagenome</name>
    <dbReference type="NCBI Taxonomy" id="408172"/>
    <lineage>
        <taxon>unclassified sequences</taxon>
        <taxon>metagenomes</taxon>
        <taxon>ecological metagenomes</taxon>
    </lineage>
</organism>
<keyword evidence="1" id="KW-0238">DNA-binding</keyword>
<dbReference type="InterPro" id="IPR000730">
    <property type="entry name" value="Pr_cel_nuc_antig"/>
</dbReference>
<feature type="non-terminal residue" evidence="3">
    <location>
        <position position="214"/>
    </location>
</feature>
<dbReference type="InterPro" id="IPR046938">
    <property type="entry name" value="DNA_clamp_sf"/>
</dbReference>